<keyword evidence="2" id="KW-1185">Reference proteome</keyword>
<evidence type="ECO:0000313" key="2">
    <source>
        <dbReference type="Proteomes" id="UP001066276"/>
    </source>
</evidence>
<dbReference type="AlphaFoldDB" id="A0AAV7NHY6"/>
<dbReference type="EMBL" id="JANPWB010000012">
    <property type="protein sequence ID" value="KAJ1114712.1"/>
    <property type="molecule type" value="Genomic_DNA"/>
</dbReference>
<reference evidence="1" key="1">
    <citation type="journal article" date="2022" name="bioRxiv">
        <title>Sequencing and chromosome-scale assembly of the giantPleurodeles waltlgenome.</title>
        <authorList>
            <person name="Brown T."/>
            <person name="Elewa A."/>
            <person name="Iarovenko S."/>
            <person name="Subramanian E."/>
            <person name="Araus A.J."/>
            <person name="Petzold A."/>
            <person name="Susuki M."/>
            <person name="Suzuki K.-i.T."/>
            <person name="Hayashi T."/>
            <person name="Toyoda A."/>
            <person name="Oliveira C."/>
            <person name="Osipova E."/>
            <person name="Leigh N.D."/>
            <person name="Simon A."/>
            <person name="Yun M.H."/>
        </authorList>
    </citation>
    <scope>NUCLEOTIDE SEQUENCE</scope>
    <source>
        <strain evidence="1">20211129_DDA</strain>
        <tissue evidence="1">Liver</tissue>
    </source>
</reference>
<gene>
    <name evidence="1" type="ORF">NDU88_002943</name>
</gene>
<dbReference type="Proteomes" id="UP001066276">
    <property type="component" value="Chromosome 8"/>
</dbReference>
<organism evidence="1 2">
    <name type="scientific">Pleurodeles waltl</name>
    <name type="common">Iberian ribbed newt</name>
    <dbReference type="NCBI Taxonomy" id="8319"/>
    <lineage>
        <taxon>Eukaryota</taxon>
        <taxon>Metazoa</taxon>
        <taxon>Chordata</taxon>
        <taxon>Craniata</taxon>
        <taxon>Vertebrata</taxon>
        <taxon>Euteleostomi</taxon>
        <taxon>Amphibia</taxon>
        <taxon>Batrachia</taxon>
        <taxon>Caudata</taxon>
        <taxon>Salamandroidea</taxon>
        <taxon>Salamandridae</taxon>
        <taxon>Pleurodelinae</taxon>
        <taxon>Pleurodeles</taxon>
    </lineage>
</organism>
<protein>
    <submittedName>
        <fullName evidence="1">Uncharacterized protein</fullName>
    </submittedName>
</protein>
<accession>A0AAV7NHY6</accession>
<proteinExistence type="predicted"/>
<sequence>MEGAICTAMVWCCAMTPENSSWRECLPEDFPFGIFPKGRRPQKISAKQVRAYWALFSLLMARGVVGQATMTAAVVEDQSSRLGLDGVFTQGE</sequence>
<comment type="caution">
    <text evidence="1">The sequence shown here is derived from an EMBL/GenBank/DDBJ whole genome shotgun (WGS) entry which is preliminary data.</text>
</comment>
<name>A0AAV7NHY6_PLEWA</name>
<evidence type="ECO:0000313" key="1">
    <source>
        <dbReference type="EMBL" id="KAJ1114712.1"/>
    </source>
</evidence>